<reference evidence="3" key="1">
    <citation type="submission" date="2020-11" db="EMBL/GenBank/DDBJ databases">
        <authorList>
            <person name="Tran Van P."/>
        </authorList>
    </citation>
    <scope>NUCLEOTIDE SEQUENCE</scope>
</reference>
<dbReference type="PANTHER" id="PTHR11161:SF12">
    <property type="entry name" value="ACYLTRANSFERASE 3 DOMAIN-CONTAINING PROTEIN-RELATED"/>
    <property type="match status" value="1"/>
</dbReference>
<gene>
    <name evidence="3" type="ORF">OSB1V03_LOCUS10197</name>
</gene>
<keyword evidence="1" id="KW-1133">Transmembrane helix</keyword>
<feature type="transmembrane region" description="Helical" evidence="1">
    <location>
        <begin position="130"/>
        <end position="149"/>
    </location>
</feature>
<evidence type="ECO:0000259" key="2">
    <source>
        <dbReference type="Pfam" id="PF01757"/>
    </source>
</evidence>
<organism evidence="3">
    <name type="scientific">Medioppia subpectinata</name>
    <dbReference type="NCBI Taxonomy" id="1979941"/>
    <lineage>
        <taxon>Eukaryota</taxon>
        <taxon>Metazoa</taxon>
        <taxon>Ecdysozoa</taxon>
        <taxon>Arthropoda</taxon>
        <taxon>Chelicerata</taxon>
        <taxon>Arachnida</taxon>
        <taxon>Acari</taxon>
        <taxon>Acariformes</taxon>
        <taxon>Sarcoptiformes</taxon>
        <taxon>Oribatida</taxon>
        <taxon>Brachypylina</taxon>
        <taxon>Oppioidea</taxon>
        <taxon>Oppiidae</taxon>
        <taxon>Medioppia</taxon>
    </lineage>
</organism>
<keyword evidence="4" id="KW-1185">Reference proteome</keyword>
<feature type="domain" description="Acyltransferase 3" evidence="2">
    <location>
        <begin position="33"/>
        <end position="303"/>
    </location>
</feature>
<dbReference type="GO" id="GO:0016747">
    <property type="term" value="F:acyltransferase activity, transferring groups other than amino-acyl groups"/>
    <property type="evidence" value="ECO:0007669"/>
    <property type="project" value="InterPro"/>
</dbReference>
<dbReference type="OrthoDB" id="118951at2759"/>
<feature type="transmembrane region" description="Helical" evidence="1">
    <location>
        <begin position="207"/>
        <end position="234"/>
    </location>
</feature>
<proteinExistence type="predicted"/>
<protein>
    <recommendedName>
        <fullName evidence="2">Acyltransferase 3 domain-containing protein</fullName>
    </recommendedName>
</protein>
<accession>A0A7R9KV09</accession>
<sequence length="343" mass="39450">MSIVMDITFTLNGIACGKWFRHQLDANRHKTFTRITTRYYFERILRIIPIYYISLYFVAMNVIYFAPHSLYNRQFISLCQTQMPIQLTFVANLISDTKICFPESWSLCVLIQFVLLTPVLMYLTYRNFKTGIMAIIMTGLVCMVTTLYIDYTTDYRIKTRYITAQIKPFTHGVPYLAGLLYGYLTVDEQLNKHIRAYRFGGLMPGALQSPALIAVHMVYTGVYAVIICLSVIIYTDSHNTSLCNRFLSSRWWRPIRSIQLTSYLLHDYFAQHLFNALTAGLCRTVPAPVLLLSAVAANCLVMAVVSAVFELPFGRLQRSLSTYVFGDRRTGLSADRRPTHKYD</sequence>
<dbReference type="EMBL" id="OC861881">
    <property type="protein sequence ID" value="CAD7629782.1"/>
    <property type="molecule type" value="Genomic_DNA"/>
</dbReference>
<evidence type="ECO:0000256" key="1">
    <source>
        <dbReference type="SAM" id="Phobius"/>
    </source>
</evidence>
<dbReference type="Proteomes" id="UP000759131">
    <property type="component" value="Unassembled WGS sequence"/>
</dbReference>
<keyword evidence="1" id="KW-0472">Membrane</keyword>
<name>A0A7R9KV09_9ACAR</name>
<feature type="transmembrane region" description="Helical" evidence="1">
    <location>
        <begin position="44"/>
        <end position="66"/>
    </location>
</feature>
<dbReference type="EMBL" id="CAJPIZ010007306">
    <property type="protein sequence ID" value="CAG2110212.1"/>
    <property type="molecule type" value="Genomic_DNA"/>
</dbReference>
<dbReference type="InterPro" id="IPR052728">
    <property type="entry name" value="O2_lipid_transport_reg"/>
</dbReference>
<evidence type="ECO:0000313" key="3">
    <source>
        <dbReference type="EMBL" id="CAD7629782.1"/>
    </source>
</evidence>
<dbReference type="Pfam" id="PF01757">
    <property type="entry name" value="Acyl_transf_3"/>
    <property type="match status" value="1"/>
</dbReference>
<evidence type="ECO:0000313" key="4">
    <source>
        <dbReference type="Proteomes" id="UP000759131"/>
    </source>
</evidence>
<feature type="transmembrane region" description="Helical" evidence="1">
    <location>
        <begin position="289"/>
        <end position="309"/>
    </location>
</feature>
<keyword evidence="1" id="KW-0812">Transmembrane</keyword>
<dbReference type="AlphaFoldDB" id="A0A7R9KV09"/>
<feature type="transmembrane region" description="Helical" evidence="1">
    <location>
        <begin position="104"/>
        <end position="123"/>
    </location>
</feature>
<dbReference type="PANTHER" id="PTHR11161">
    <property type="entry name" value="O-ACYLTRANSFERASE"/>
    <property type="match status" value="1"/>
</dbReference>
<dbReference type="InterPro" id="IPR002656">
    <property type="entry name" value="Acyl_transf_3_dom"/>
</dbReference>